<keyword evidence="4 8" id="KW-0812">Transmembrane</keyword>
<evidence type="ECO:0000313" key="11">
    <source>
        <dbReference type="Proteomes" id="UP001404104"/>
    </source>
</evidence>
<evidence type="ECO:0000256" key="3">
    <source>
        <dbReference type="ARBA" id="ARBA00022475"/>
    </source>
</evidence>
<gene>
    <name evidence="10" type="ORF">ABC969_13765</name>
</gene>
<keyword evidence="11" id="KW-1185">Reference proteome</keyword>
<comment type="caution">
    <text evidence="10">The sequence shown here is derived from an EMBL/GenBank/DDBJ whole genome shotgun (WGS) entry which is preliminary data.</text>
</comment>
<evidence type="ECO:0000256" key="5">
    <source>
        <dbReference type="ARBA" id="ARBA00022989"/>
    </source>
</evidence>
<evidence type="ECO:0000256" key="7">
    <source>
        <dbReference type="ARBA" id="ARBA00023186"/>
    </source>
</evidence>
<sequence length="232" mass="25353">MAVPPKTDEAFLREVDEELRRDQLTSVWTRYGRWIIVAILAALALFAGFLYWRHQQTEAAGIAGEQLQAGFDALAAKPDTVPPQLTTLADSKVEGYRVTARFLQADQLLLKQDLKGAAAIFASVAADTSVSQPFRDLALIRQTSAEFDTLKPDVVVTRLKPLALADNAYFGSAGELLAAAYLRMNRKDLAAQMFAGIARSDKVPETIRLRAVQMSGAMGVDAIDQTEEKKAP</sequence>
<keyword evidence="3" id="KW-1003">Cell membrane</keyword>
<evidence type="ECO:0000256" key="1">
    <source>
        <dbReference type="ARBA" id="ARBA00004167"/>
    </source>
</evidence>
<evidence type="ECO:0000259" key="9">
    <source>
        <dbReference type="Pfam" id="PF09976"/>
    </source>
</evidence>
<feature type="domain" description="Ancillary SecYEG translocon subunit/Cell division coordinator CpoB TPR" evidence="9">
    <location>
        <begin position="28"/>
        <end position="193"/>
    </location>
</feature>
<comment type="subcellular location">
    <subcellularLocation>
        <location evidence="2">Cell membrane</location>
    </subcellularLocation>
    <subcellularLocation>
        <location evidence="1">Membrane</location>
        <topology evidence="1">Single-pass membrane protein</topology>
    </subcellularLocation>
</comment>
<evidence type="ECO:0000256" key="6">
    <source>
        <dbReference type="ARBA" id="ARBA00023136"/>
    </source>
</evidence>
<reference evidence="10 11" key="1">
    <citation type="submission" date="2024-05" db="EMBL/GenBank/DDBJ databases">
        <authorList>
            <person name="Liu Q."/>
            <person name="Xin Y.-H."/>
        </authorList>
    </citation>
    <scope>NUCLEOTIDE SEQUENCE [LARGE SCALE GENOMIC DNA]</scope>
    <source>
        <strain evidence="10 11">CGMCC 1.15349</strain>
    </source>
</reference>
<proteinExistence type="predicted"/>
<dbReference type="InterPro" id="IPR018704">
    <property type="entry name" value="SecYEG/CpoB_TPR"/>
</dbReference>
<feature type="transmembrane region" description="Helical" evidence="8">
    <location>
        <begin position="31"/>
        <end position="52"/>
    </location>
</feature>
<dbReference type="RefSeq" id="WP_345865662.1">
    <property type="nucleotide sequence ID" value="NZ_JBDIMF010000006.1"/>
</dbReference>
<accession>A0ABU9XVA4</accession>
<dbReference type="PANTHER" id="PTHR38035:SF1">
    <property type="entry name" value="ANCILLARY SECYEG TRANSLOCON SUBUNIT"/>
    <property type="match status" value="1"/>
</dbReference>
<evidence type="ECO:0000256" key="8">
    <source>
        <dbReference type="SAM" id="Phobius"/>
    </source>
</evidence>
<name>A0ABU9XVA4_9SPHN</name>
<keyword evidence="5 8" id="KW-1133">Transmembrane helix</keyword>
<dbReference type="InterPro" id="IPR026039">
    <property type="entry name" value="YfgM"/>
</dbReference>
<dbReference type="Pfam" id="PF09976">
    <property type="entry name" value="TPR_21"/>
    <property type="match status" value="1"/>
</dbReference>
<evidence type="ECO:0000313" key="10">
    <source>
        <dbReference type="EMBL" id="MEN2787482.1"/>
    </source>
</evidence>
<organism evidence="10 11">
    <name type="scientific">Sphingomonas qilianensis</name>
    <dbReference type="NCBI Taxonomy" id="1736690"/>
    <lineage>
        <taxon>Bacteria</taxon>
        <taxon>Pseudomonadati</taxon>
        <taxon>Pseudomonadota</taxon>
        <taxon>Alphaproteobacteria</taxon>
        <taxon>Sphingomonadales</taxon>
        <taxon>Sphingomonadaceae</taxon>
        <taxon>Sphingomonas</taxon>
    </lineage>
</organism>
<dbReference type="EMBL" id="JBDIMF010000006">
    <property type="protein sequence ID" value="MEN2787482.1"/>
    <property type="molecule type" value="Genomic_DNA"/>
</dbReference>
<dbReference type="PANTHER" id="PTHR38035">
    <property type="entry name" value="UPF0070 PROTEIN YFGM"/>
    <property type="match status" value="1"/>
</dbReference>
<keyword evidence="6 8" id="KW-0472">Membrane</keyword>
<evidence type="ECO:0000256" key="4">
    <source>
        <dbReference type="ARBA" id="ARBA00022692"/>
    </source>
</evidence>
<keyword evidence="7" id="KW-0143">Chaperone</keyword>
<dbReference type="Proteomes" id="UP001404104">
    <property type="component" value="Unassembled WGS sequence"/>
</dbReference>
<evidence type="ECO:0000256" key="2">
    <source>
        <dbReference type="ARBA" id="ARBA00004236"/>
    </source>
</evidence>
<protein>
    <submittedName>
        <fullName evidence="10">Tetratricopeptide repeat protein</fullName>
    </submittedName>
</protein>